<dbReference type="AlphaFoldDB" id="A0AAV5P9L8"/>
<reference evidence="3" key="1">
    <citation type="submission" date="2023-03" db="EMBL/GenBank/DDBJ databases">
        <title>Cellulosimicrobium cellulans NBRC 103059.</title>
        <authorList>
            <person name="Ichikawa N."/>
            <person name="Sato H."/>
            <person name="Tonouchi N."/>
        </authorList>
    </citation>
    <scope>NUCLEOTIDE SEQUENCE</scope>
    <source>
        <strain evidence="3">NBRC 103059</strain>
    </source>
</reference>
<comment type="caution">
    <text evidence="3">The sequence shown here is derived from an EMBL/GenBank/DDBJ whole genome shotgun (WGS) entry which is preliminary data.</text>
</comment>
<protein>
    <recommendedName>
        <fullName evidence="2">DnaJ homologue subfamily C member 28 conserved domain-containing protein</fullName>
    </recommendedName>
</protein>
<evidence type="ECO:0000256" key="1">
    <source>
        <dbReference type="SAM" id="MobiDB-lite"/>
    </source>
</evidence>
<feature type="region of interest" description="Disordered" evidence="1">
    <location>
        <begin position="1"/>
        <end position="77"/>
    </location>
</feature>
<dbReference type="InterPro" id="IPR018961">
    <property type="entry name" value="DnaJ_homolog_subfam-C_membr-28"/>
</dbReference>
<organism evidence="3 4">
    <name type="scientific">Cellulosimicrobium cellulans</name>
    <name type="common">Arthrobacter luteus</name>
    <dbReference type="NCBI Taxonomy" id="1710"/>
    <lineage>
        <taxon>Bacteria</taxon>
        <taxon>Bacillati</taxon>
        <taxon>Actinomycetota</taxon>
        <taxon>Actinomycetes</taxon>
        <taxon>Micrococcales</taxon>
        <taxon>Promicromonosporaceae</taxon>
        <taxon>Cellulosimicrobium</taxon>
    </lineage>
</organism>
<evidence type="ECO:0000313" key="4">
    <source>
        <dbReference type="Proteomes" id="UP001165168"/>
    </source>
</evidence>
<dbReference type="Proteomes" id="UP001165168">
    <property type="component" value="Unassembled WGS sequence"/>
</dbReference>
<feature type="domain" description="DnaJ homologue subfamily C member 28 conserved" evidence="2">
    <location>
        <begin position="81"/>
        <end position="148"/>
    </location>
</feature>
<name>A0AAV5P9L8_CELCE</name>
<evidence type="ECO:0000259" key="2">
    <source>
        <dbReference type="Pfam" id="PF09350"/>
    </source>
</evidence>
<dbReference type="EMBL" id="BSTG01000002">
    <property type="protein sequence ID" value="GLY57004.1"/>
    <property type="molecule type" value="Genomic_DNA"/>
</dbReference>
<accession>A0AAV5P9L8</accession>
<evidence type="ECO:0000313" key="3">
    <source>
        <dbReference type="EMBL" id="GLY57004.1"/>
    </source>
</evidence>
<feature type="compositionally biased region" description="Basic and acidic residues" evidence="1">
    <location>
        <begin position="9"/>
        <end position="47"/>
    </location>
</feature>
<gene>
    <name evidence="3" type="ORF">Ccel01_16060</name>
</gene>
<sequence length="201" mass="22759">MLVFRRRSRTPDDDPVRRAAQYRVEREAAREAAEREVPDDDPARREPPGGAGTHGAVEARDDDAPVGGPRRVRPEDRAMYVDTVIDQAVRRGEFDDLPLAGKPIPGLTGTHDPDWWLKSVIEREQLTGLGPPAMLLKTEDRELDDRLDRELDEQAVREILADFNARVVDARRQLLGGPPVVTPTRDVEHEVARWRARRTAR</sequence>
<proteinExistence type="predicted"/>
<dbReference type="Pfam" id="PF09350">
    <property type="entry name" value="DJC28_CD"/>
    <property type="match status" value="1"/>
</dbReference>